<keyword evidence="2" id="KW-1185">Reference proteome</keyword>
<dbReference type="RefSeq" id="WP_151621806.1">
    <property type="nucleotide sequence ID" value="NZ_WBXO01000020.1"/>
</dbReference>
<evidence type="ECO:0000313" key="2">
    <source>
        <dbReference type="Proteomes" id="UP000468766"/>
    </source>
</evidence>
<accession>A0A6I0ER53</accession>
<reference evidence="1 2" key="1">
    <citation type="submission" date="2019-10" db="EMBL/GenBank/DDBJ databases">
        <title>Whole-genome sequence of the extremophile Heliorestis acidaminivorans DSM 24790.</title>
        <authorList>
            <person name="Kyndt J.A."/>
            <person name="Meyer T.E."/>
        </authorList>
    </citation>
    <scope>NUCLEOTIDE SEQUENCE [LARGE SCALE GENOMIC DNA]</scope>
    <source>
        <strain evidence="1 2">DSM 24790</strain>
    </source>
</reference>
<organism evidence="1 2">
    <name type="scientific">Heliorestis acidaminivorans</name>
    <dbReference type="NCBI Taxonomy" id="553427"/>
    <lineage>
        <taxon>Bacteria</taxon>
        <taxon>Bacillati</taxon>
        <taxon>Bacillota</taxon>
        <taxon>Clostridia</taxon>
        <taxon>Eubacteriales</taxon>
        <taxon>Heliobacteriaceae</taxon>
        <taxon>Heliorestis</taxon>
    </lineage>
</organism>
<sequence length="78" mass="9349">MRTYRFEKGEKWQFSNEIDQEWLKDIQESVEKIIERDKLDKIKIVLDDNKKIIIRHVFDGYMISIDETLSVSQSATNV</sequence>
<dbReference type="EMBL" id="WBXO01000020">
    <property type="protein sequence ID" value="KAB2950843.1"/>
    <property type="molecule type" value="Genomic_DNA"/>
</dbReference>
<dbReference type="Proteomes" id="UP000468766">
    <property type="component" value="Unassembled WGS sequence"/>
</dbReference>
<protein>
    <submittedName>
        <fullName evidence="1">Uncharacterized protein</fullName>
    </submittedName>
</protein>
<dbReference type="AlphaFoldDB" id="A0A6I0ER53"/>
<comment type="caution">
    <text evidence="1">The sequence shown here is derived from an EMBL/GenBank/DDBJ whole genome shotgun (WGS) entry which is preliminary data.</text>
</comment>
<name>A0A6I0ER53_9FIRM</name>
<gene>
    <name evidence="1" type="ORF">F9B85_13845</name>
</gene>
<evidence type="ECO:0000313" key="1">
    <source>
        <dbReference type="EMBL" id="KAB2950843.1"/>
    </source>
</evidence>
<proteinExistence type="predicted"/>